<dbReference type="InterPro" id="IPR000210">
    <property type="entry name" value="BTB/POZ_dom"/>
</dbReference>
<dbReference type="CDD" id="cd18186">
    <property type="entry name" value="BTB_POZ_ZBTB_KLHL-like"/>
    <property type="match status" value="1"/>
</dbReference>
<dbReference type="EMBL" id="JBAWTH010000097">
    <property type="protein sequence ID" value="KAL2277610.1"/>
    <property type="molecule type" value="Genomic_DNA"/>
</dbReference>
<dbReference type="Pfam" id="PF00651">
    <property type="entry name" value="BTB"/>
    <property type="match status" value="1"/>
</dbReference>
<proteinExistence type="predicted"/>
<feature type="domain" description="BTB" evidence="1">
    <location>
        <begin position="40"/>
        <end position="107"/>
    </location>
</feature>
<evidence type="ECO:0000313" key="3">
    <source>
        <dbReference type="Proteomes" id="UP001600888"/>
    </source>
</evidence>
<protein>
    <recommendedName>
        <fullName evidence="1">BTB domain-containing protein</fullName>
    </recommendedName>
</protein>
<sequence>MSTSNNDNQDPDPPGVQNRVANSVSFSHCDKVVLQTGYYSDAQVTQGTRVWDVHTSIVCMRSGVMCDALEQKSTAGEKMVAEFPRVTEKQMELALEFIYTGNIETIDDFTLADCVDLLALDYHFCIPEMEMYAQKTLWDKLTCILRAVSAILPISDARSRQDAIDAKLNELNFHKHFTDAVDKAYYDFDNGCRRVLADFVWAGRAWLIRHPIIEELNVKHHKFGSHVLTTLTKGPQSSFIQADGQLTSAADTLPGTLCANCARAQAERPSQALELVEPVWL</sequence>
<reference evidence="2 3" key="1">
    <citation type="submission" date="2024-03" db="EMBL/GenBank/DDBJ databases">
        <title>A high-quality draft genome sequence of Diaporthe vaccinii, a causative agent of upright dieback and viscid rot disease in cranberry plants.</title>
        <authorList>
            <person name="Sarrasin M."/>
            <person name="Lang B.F."/>
            <person name="Burger G."/>
        </authorList>
    </citation>
    <scope>NUCLEOTIDE SEQUENCE [LARGE SCALE GENOMIC DNA]</scope>
    <source>
        <strain evidence="2 3">IS7</strain>
    </source>
</reference>
<name>A0ABR4E5A5_9PEZI</name>
<dbReference type="InterPro" id="IPR011333">
    <property type="entry name" value="SKP1/BTB/POZ_sf"/>
</dbReference>
<dbReference type="SUPFAM" id="SSF54695">
    <property type="entry name" value="POZ domain"/>
    <property type="match status" value="1"/>
</dbReference>
<dbReference type="Proteomes" id="UP001600888">
    <property type="component" value="Unassembled WGS sequence"/>
</dbReference>
<organism evidence="2 3">
    <name type="scientific">Diaporthe vaccinii</name>
    <dbReference type="NCBI Taxonomy" id="105482"/>
    <lineage>
        <taxon>Eukaryota</taxon>
        <taxon>Fungi</taxon>
        <taxon>Dikarya</taxon>
        <taxon>Ascomycota</taxon>
        <taxon>Pezizomycotina</taxon>
        <taxon>Sordariomycetes</taxon>
        <taxon>Sordariomycetidae</taxon>
        <taxon>Diaporthales</taxon>
        <taxon>Diaporthaceae</taxon>
        <taxon>Diaporthe</taxon>
        <taxon>Diaporthe eres species complex</taxon>
    </lineage>
</organism>
<evidence type="ECO:0000259" key="1">
    <source>
        <dbReference type="PROSITE" id="PS50097"/>
    </source>
</evidence>
<keyword evidence="3" id="KW-1185">Reference proteome</keyword>
<evidence type="ECO:0000313" key="2">
    <source>
        <dbReference type="EMBL" id="KAL2277610.1"/>
    </source>
</evidence>
<accession>A0ABR4E5A5</accession>
<dbReference type="Gene3D" id="3.30.710.10">
    <property type="entry name" value="Potassium Channel Kv1.1, Chain A"/>
    <property type="match status" value="1"/>
</dbReference>
<dbReference type="PROSITE" id="PS50097">
    <property type="entry name" value="BTB"/>
    <property type="match status" value="1"/>
</dbReference>
<gene>
    <name evidence="2" type="ORF">FJTKL_15355</name>
</gene>
<comment type="caution">
    <text evidence="2">The sequence shown here is derived from an EMBL/GenBank/DDBJ whole genome shotgun (WGS) entry which is preliminary data.</text>
</comment>